<dbReference type="PANTHER" id="PTHR42951">
    <property type="entry name" value="METALLO-BETA-LACTAMASE DOMAIN-CONTAINING"/>
    <property type="match status" value="1"/>
</dbReference>
<dbReference type="STRING" id="282197.SAMN04488517_105198"/>
<name>A0A0M6XNI4_9RHOB</name>
<dbReference type="Pfam" id="PF21221">
    <property type="entry name" value="B_lactamase-like_C"/>
    <property type="match status" value="1"/>
</dbReference>
<dbReference type="SUPFAM" id="SSF56281">
    <property type="entry name" value="Metallo-hydrolase/oxidoreductase"/>
    <property type="match status" value="1"/>
</dbReference>
<keyword evidence="3" id="KW-1185">Reference proteome</keyword>
<dbReference type="InterPro" id="IPR001279">
    <property type="entry name" value="Metallo-B-lactamas"/>
</dbReference>
<dbReference type="OrthoDB" id="2971563at2"/>
<dbReference type="Gene3D" id="1.10.10.10">
    <property type="entry name" value="Winged helix-like DNA-binding domain superfamily/Winged helix DNA-binding domain"/>
    <property type="match status" value="1"/>
</dbReference>
<dbReference type="PANTHER" id="PTHR42951:SF14">
    <property type="entry name" value="METALLO-BETA-LACTAMASE SUPERFAMILY PROTEIN"/>
    <property type="match status" value="1"/>
</dbReference>
<dbReference type="EMBL" id="CXPG01000013">
    <property type="protein sequence ID" value="CTQ32242.1"/>
    <property type="molecule type" value="Genomic_DNA"/>
</dbReference>
<dbReference type="AlphaFoldDB" id="A0A0M6XNI4"/>
<organism evidence="2 3">
    <name type="scientific">Jannaschia rubra</name>
    <dbReference type="NCBI Taxonomy" id="282197"/>
    <lineage>
        <taxon>Bacteria</taxon>
        <taxon>Pseudomonadati</taxon>
        <taxon>Pseudomonadota</taxon>
        <taxon>Alphaproteobacteria</taxon>
        <taxon>Rhodobacterales</taxon>
        <taxon>Roseobacteraceae</taxon>
        <taxon>Jannaschia</taxon>
    </lineage>
</organism>
<dbReference type="InterPro" id="IPR036866">
    <property type="entry name" value="RibonucZ/Hydroxyglut_hydro"/>
</dbReference>
<dbReference type="Pfam" id="PF00753">
    <property type="entry name" value="Lactamase_B"/>
    <property type="match status" value="1"/>
</dbReference>
<dbReference type="Proteomes" id="UP000048908">
    <property type="component" value="Unassembled WGS sequence"/>
</dbReference>
<accession>A0A0M6XNI4</accession>
<evidence type="ECO:0000313" key="2">
    <source>
        <dbReference type="EMBL" id="CTQ32242.1"/>
    </source>
</evidence>
<dbReference type="InterPro" id="IPR048933">
    <property type="entry name" value="B_lactamase-like_C"/>
</dbReference>
<sequence length="354" mass="38931">MDTAPPDALPDGYAGLTFPWTEPPAEGEATEVADGVLWARLPLPMALDHVNVFFLREARGWAMVDTGFDTRRTRAIVETLMAGPLRGDPITRLLVTHHHPDHVGLAGWLQSQGAELLMTRTAWLMARMLTLDVQEVPPPETIAFCRRYGMDPDVLARRATERPFNFADIVAPLPIGYTRIRAGQQIALGGRTWAVAQGDGHAPEHAVLYEVGCDGLVLGGDQLLPGISPNLGLYPTEPDGDPVGDWLAACDRLAPLAARDQLVLPGHKTPYRGLPQRMESLKQNHVAALNRLHAHLAAPRRGGECFAPLFKRKVDDRMYGLAFFEAIAHLNHLWLTGRATRTEGDDGVWIWRAA</sequence>
<protein>
    <submittedName>
        <fullName evidence="2">Metallo-beta-lactamase superfamily protein</fullName>
    </submittedName>
</protein>
<dbReference type="Gene3D" id="3.60.15.10">
    <property type="entry name" value="Ribonuclease Z/Hydroxyacylglutathione hydrolase-like"/>
    <property type="match status" value="1"/>
</dbReference>
<feature type="domain" description="Metallo-beta-lactamase" evidence="1">
    <location>
        <begin position="49"/>
        <end position="267"/>
    </location>
</feature>
<dbReference type="InterPro" id="IPR036388">
    <property type="entry name" value="WH-like_DNA-bd_sf"/>
</dbReference>
<gene>
    <name evidence="2" type="ORF">JAN5088_01005</name>
</gene>
<evidence type="ECO:0000259" key="1">
    <source>
        <dbReference type="SMART" id="SM00849"/>
    </source>
</evidence>
<proteinExistence type="predicted"/>
<evidence type="ECO:0000313" key="3">
    <source>
        <dbReference type="Proteomes" id="UP000048908"/>
    </source>
</evidence>
<dbReference type="InterPro" id="IPR050855">
    <property type="entry name" value="NDM-1-like"/>
</dbReference>
<dbReference type="RefSeq" id="WP_055681709.1">
    <property type="nucleotide sequence ID" value="NZ_CXPG01000013.1"/>
</dbReference>
<reference evidence="2 3" key="1">
    <citation type="submission" date="2015-07" db="EMBL/GenBank/DDBJ databases">
        <authorList>
            <person name="Noorani M."/>
        </authorList>
    </citation>
    <scope>NUCLEOTIDE SEQUENCE [LARGE SCALE GENOMIC DNA]</scope>
    <source>
        <strain evidence="2 3">CECT 5088</strain>
    </source>
</reference>
<dbReference type="SMART" id="SM00849">
    <property type="entry name" value="Lactamase_B"/>
    <property type="match status" value="1"/>
</dbReference>